<dbReference type="InterPro" id="IPR021109">
    <property type="entry name" value="Peptidase_aspartic_dom_sf"/>
</dbReference>
<evidence type="ECO:0000256" key="1">
    <source>
        <dbReference type="SAM" id="MobiDB-lite"/>
    </source>
</evidence>
<reference evidence="2 3" key="1">
    <citation type="submission" date="2018-08" db="EMBL/GenBank/DDBJ databases">
        <title>Genomic investigation of the strawberry pathogen Phytophthora fragariae indicates pathogenicity is determined by transcriptional variation in three key races.</title>
        <authorList>
            <person name="Adams T.M."/>
            <person name="Armitage A.D."/>
            <person name="Sobczyk M.K."/>
            <person name="Bates H.J."/>
            <person name="Dunwell J.M."/>
            <person name="Nellist C.F."/>
            <person name="Harrison R.J."/>
        </authorList>
    </citation>
    <scope>NUCLEOTIDE SEQUENCE [LARGE SCALE GENOMIC DNA]</scope>
    <source>
        <strain evidence="2 3">SCRP333</strain>
    </source>
</reference>
<dbReference type="Gene3D" id="3.10.10.10">
    <property type="entry name" value="HIV Type 1 Reverse Transcriptase, subunit A, domain 1"/>
    <property type="match status" value="1"/>
</dbReference>
<evidence type="ECO:0000313" key="3">
    <source>
        <dbReference type="Proteomes" id="UP000434957"/>
    </source>
</evidence>
<dbReference type="PANTHER" id="PTHR15503:SF22">
    <property type="entry name" value="TRANSPOSON TY3-I GAG POLYPROTEIN"/>
    <property type="match status" value="1"/>
</dbReference>
<feature type="non-terminal residue" evidence="2">
    <location>
        <position position="544"/>
    </location>
</feature>
<feature type="region of interest" description="Disordered" evidence="1">
    <location>
        <begin position="223"/>
        <end position="245"/>
    </location>
</feature>
<sequence>MEQELRSTFLLANVAYRHRSSFLRCKQGKRSLQDYVMELHNLEAAMVGAPLSEDVKVTVFMDGVRTGPVRTELFRRQPKTFNEAVHIAMLEDHCVRSAQGHTPHVEATTGSIVSTRKVTIPLSVKFDDFNSVEPFIVLDMDDRYDLILGMPWLAKHEPWIDWRSRTIGASHNPLADRALAGHVPSSSRDGFVHEHRVPRGERQFAGTSEVLELPMALPPRARELEVGGGEDPQDPSTSLGRGQDSAVGNRVALAQGAVNTQGADAAAARAGRGGSVRAPPTQGVVAGSAHVEKGAGVVARANRSGRVGTPTTQGVVAGSARATEGARAGARATTSGRAGAPTFKDNKSDKVTSTPKAEASSRDADSAVGDKVPQVVDVFTGEPKVGEVLTPLPTVAELLELEELSYVEFMDSLKAGELAEVVLLRPEGSSLELNSSSVMDPEVLEDERTSKRQTRYGAAILKDPSDPYYALLKEFSDVVSDDPPSVLPPDRGVRHEIDLVPGTKYCTTRQWPLPKEQVDVIDAFFAAKHTAGMVRESKSPHSSP</sequence>
<dbReference type="PANTHER" id="PTHR15503">
    <property type="entry name" value="LDOC1 RELATED"/>
    <property type="match status" value="1"/>
</dbReference>
<accession>A0A6A4BH41</accession>
<dbReference type="Proteomes" id="UP000434957">
    <property type="component" value="Unassembled WGS sequence"/>
</dbReference>
<dbReference type="EMBL" id="QXFT01005889">
    <property type="protein sequence ID" value="KAE9270811.1"/>
    <property type="molecule type" value="Genomic_DNA"/>
</dbReference>
<evidence type="ECO:0008006" key="4">
    <source>
        <dbReference type="Google" id="ProtNLM"/>
    </source>
</evidence>
<dbReference type="AlphaFoldDB" id="A0A6A4BH41"/>
<organism evidence="2 3">
    <name type="scientific">Phytophthora rubi</name>
    <dbReference type="NCBI Taxonomy" id="129364"/>
    <lineage>
        <taxon>Eukaryota</taxon>
        <taxon>Sar</taxon>
        <taxon>Stramenopiles</taxon>
        <taxon>Oomycota</taxon>
        <taxon>Peronosporomycetes</taxon>
        <taxon>Peronosporales</taxon>
        <taxon>Peronosporaceae</taxon>
        <taxon>Phytophthora</taxon>
    </lineage>
</organism>
<dbReference type="SUPFAM" id="SSF56672">
    <property type="entry name" value="DNA/RNA polymerases"/>
    <property type="match status" value="1"/>
</dbReference>
<feature type="compositionally biased region" description="Low complexity" evidence="1">
    <location>
        <begin position="317"/>
        <end position="340"/>
    </location>
</feature>
<feature type="region of interest" description="Disordered" evidence="1">
    <location>
        <begin position="304"/>
        <end position="368"/>
    </location>
</feature>
<proteinExistence type="predicted"/>
<dbReference type="InterPro" id="IPR043502">
    <property type="entry name" value="DNA/RNA_pol_sf"/>
</dbReference>
<feature type="region of interest" description="Disordered" evidence="1">
    <location>
        <begin position="432"/>
        <end position="451"/>
    </location>
</feature>
<dbReference type="CDD" id="cd00303">
    <property type="entry name" value="retropepsin_like"/>
    <property type="match status" value="1"/>
</dbReference>
<evidence type="ECO:0000313" key="2">
    <source>
        <dbReference type="EMBL" id="KAE9270811.1"/>
    </source>
</evidence>
<dbReference type="Pfam" id="PF08284">
    <property type="entry name" value="RVP_2"/>
    <property type="match status" value="1"/>
</dbReference>
<comment type="caution">
    <text evidence="2">The sequence shown here is derived from an EMBL/GenBank/DDBJ whole genome shotgun (WGS) entry which is preliminary data.</text>
</comment>
<keyword evidence="3" id="KW-1185">Reference proteome</keyword>
<protein>
    <recommendedName>
        <fullName evidence="4">Retrotransposon gag domain-containing protein</fullName>
    </recommendedName>
</protein>
<gene>
    <name evidence="2" type="ORF">PR003_g30708</name>
</gene>
<name>A0A6A4BH41_9STRA</name>
<dbReference type="Gene3D" id="2.40.70.10">
    <property type="entry name" value="Acid Proteases"/>
    <property type="match status" value="1"/>
</dbReference>
<dbReference type="InterPro" id="IPR032567">
    <property type="entry name" value="RTL1-rel"/>
</dbReference>